<protein>
    <recommendedName>
        <fullName evidence="7">Hydantoinase</fullName>
    </recommendedName>
</protein>
<dbReference type="GO" id="GO:0016787">
    <property type="term" value="F:hydrolase activity"/>
    <property type="evidence" value="ECO:0007669"/>
    <property type="project" value="InterPro"/>
</dbReference>
<proteinExistence type="predicted"/>
<feature type="domain" description="S-Me-THD-like C-terminal" evidence="4">
    <location>
        <begin position="760"/>
        <end position="980"/>
    </location>
</feature>
<dbReference type="SUPFAM" id="SSF53067">
    <property type="entry name" value="Actin-like ATPase domain"/>
    <property type="match status" value="2"/>
</dbReference>
<dbReference type="PANTHER" id="PTHR11365:SF10">
    <property type="entry name" value="HYDANTOINASE_OXOPROLINASE"/>
    <property type="match status" value="1"/>
</dbReference>
<dbReference type="InterPro" id="IPR045079">
    <property type="entry name" value="Oxoprolinase-like"/>
</dbReference>
<feature type="domain" description="Hydantoinase A/oxoprolinase" evidence="1">
    <location>
        <begin position="209"/>
        <end position="404"/>
    </location>
</feature>
<dbReference type="AlphaFoldDB" id="A0A8H5BG49"/>
<dbReference type="Pfam" id="PF05378">
    <property type="entry name" value="Hydant_A_N"/>
    <property type="match status" value="1"/>
</dbReference>
<dbReference type="InterPro" id="IPR027479">
    <property type="entry name" value="S-Me-THD_N_sf"/>
</dbReference>
<gene>
    <name evidence="5" type="ORF">D9619_002211</name>
</gene>
<feature type="domain" description="S-Me-THD N-terminal" evidence="3">
    <location>
        <begin position="623"/>
        <end position="756"/>
    </location>
</feature>
<dbReference type="InterPro" id="IPR043129">
    <property type="entry name" value="ATPase_NBD"/>
</dbReference>
<organism evidence="5 6">
    <name type="scientific">Psilocybe cf. subviscida</name>
    <dbReference type="NCBI Taxonomy" id="2480587"/>
    <lineage>
        <taxon>Eukaryota</taxon>
        <taxon>Fungi</taxon>
        <taxon>Dikarya</taxon>
        <taxon>Basidiomycota</taxon>
        <taxon>Agaricomycotina</taxon>
        <taxon>Agaricomycetes</taxon>
        <taxon>Agaricomycetidae</taxon>
        <taxon>Agaricales</taxon>
        <taxon>Agaricineae</taxon>
        <taxon>Strophariaceae</taxon>
        <taxon>Psilocybe</taxon>
    </lineage>
</organism>
<dbReference type="Gene3D" id="3.30.420.40">
    <property type="match status" value="1"/>
</dbReference>
<name>A0A8H5BG49_9AGAR</name>
<dbReference type="Pfam" id="PF06032">
    <property type="entry name" value="S-Me-THD_N"/>
    <property type="match status" value="1"/>
</dbReference>
<dbReference type="InterPro" id="IPR002821">
    <property type="entry name" value="Hydantoinase_A"/>
</dbReference>
<accession>A0A8H5BG49</accession>
<dbReference type="SUPFAM" id="SSF160991">
    <property type="entry name" value="CV3147-like"/>
    <property type="match status" value="1"/>
</dbReference>
<dbReference type="InterPro" id="IPR010318">
    <property type="entry name" value="S-Me-THD_N"/>
</dbReference>
<dbReference type="OrthoDB" id="5404895at2759"/>
<evidence type="ECO:0000259" key="3">
    <source>
        <dbReference type="Pfam" id="PF06032"/>
    </source>
</evidence>
<feature type="domain" description="Hydantoinase/oxoprolinase N-terminal" evidence="2">
    <location>
        <begin position="5"/>
        <end position="188"/>
    </location>
</feature>
<dbReference type="Gene3D" id="2.40.390.10">
    <property type="entry name" value="CV3147-like"/>
    <property type="match status" value="1"/>
</dbReference>
<evidence type="ECO:0000313" key="6">
    <source>
        <dbReference type="Proteomes" id="UP000567179"/>
    </source>
</evidence>
<evidence type="ECO:0000259" key="2">
    <source>
        <dbReference type="Pfam" id="PF05378"/>
    </source>
</evidence>
<reference evidence="5 6" key="1">
    <citation type="journal article" date="2020" name="ISME J.">
        <title>Uncovering the hidden diversity of litter-decomposition mechanisms in mushroom-forming fungi.</title>
        <authorList>
            <person name="Floudas D."/>
            <person name="Bentzer J."/>
            <person name="Ahren D."/>
            <person name="Johansson T."/>
            <person name="Persson P."/>
            <person name="Tunlid A."/>
        </authorList>
    </citation>
    <scope>NUCLEOTIDE SEQUENCE [LARGE SCALE GENOMIC DNA]</scope>
    <source>
        <strain evidence="5 6">CBS 101986</strain>
    </source>
</reference>
<dbReference type="EMBL" id="JAACJJ010000028">
    <property type="protein sequence ID" value="KAF5322650.1"/>
    <property type="molecule type" value="Genomic_DNA"/>
</dbReference>
<dbReference type="PANTHER" id="PTHR11365">
    <property type="entry name" value="5-OXOPROLINASE RELATED"/>
    <property type="match status" value="1"/>
</dbReference>
<dbReference type="Pfam" id="PF20906">
    <property type="entry name" value="S-Me-THD_C"/>
    <property type="match status" value="1"/>
</dbReference>
<evidence type="ECO:0000259" key="1">
    <source>
        <dbReference type="Pfam" id="PF01968"/>
    </source>
</evidence>
<dbReference type="Proteomes" id="UP000567179">
    <property type="component" value="Unassembled WGS sequence"/>
</dbReference>
<comment type="caution">
    <text evidence="5">The sequence shown here is derived from an EMBL/GenBank/DDBJ whole genome shotgun (WGS) entry which is preliminary data.</text>
</comment>
<dbReference type="Pfam" id="PF01968">
    <property type="entry name" value="Hydantoinase_A"/>
    <property type="match status" value="1"/>
</dbReference>
<dbReference type="InterPro" id="IPR048350">
    <property type="entry name" value="S-Me-THD-like_C"/>
</dbReference>
<sequence>MRRYRIGVDVGGTNTDAVLIDTTRSHDAATRGVLASFKIVTTPDITSGIERAVRAVLDKSGVDPSSDEIRSLTIGTTHFINAVVQLDAARLAKVAVVRLAYPYTTECPPFIDFPEALKALLNGHTAIIHGGLQIDGRTINDLREDEVVEQARIIKEKGLRNVVLVGVYSPLDVEGRQEYKARDIMRRELGDDVNIICSCDVGHVGFIERENASILNASIMSFAQRTVRGYKRALRALGLQCPLYLTQNDGTLTSAATAARLPIKTFSSGATNSMRGASYLAGMELNRNPQDDPATAKTKGNNVIVVDIGGTTTDVGVLLPSGFPRQAAAFIEVAGVRTNFTMPDVHSIGLGGGSRVRALRDGRVTVGPDSVGHHSSLPVNFQLTQDSLLFGGTQLTATDIISISGDSRIGDASLTIHVSKEVEEKARTAIKRLLEIVVDKMKTSPEDSDLLLVGGGSIIAPQSLKGVRNIILPKYHEVANAVGAAIANVSGEVDTVEILEGKSLSETLERIKKQAVDQVVNAGGDPNTSRIVDVNVLPVQYVTNQATRIIVRAVGELDAEDSSTMEASLSADDDFDIGGSLLQDEAIDSIISVSQGPSTFNEAIDYTNYKPKIDGDKWVLSETDLFFIMEGCGILGTGGGGSPYPTYLACRQILRDGGTISVVDPASLNDNDLVVRGCFMGSPSVSSERIHSGRDLQLAALELAKYCGVVQFAATLRYHGIPALDGDLMGRAVYNRSNALVPCALNDGSGNTVLLTTVKNDRAVEGIMRVVSTEFGSCAALCTPPLSLSDARDFGVTHTQSQAWRMGRAVAICRQTNNMSGISDEILKLQTGVCLFVGKIIDVTREVRAGFTWGEVRIARLRADEMEDIQSEAPNSSLHASQTSQSASGANDTMLIPFQNENLCAYLETEDGSRKVAAIVPDLITILDSQSGSHLGTPEYTYGLRVTVIALASHPLWRTTEGLKIGGPLAFGLEHEYVPLGEYLEPKSVIAEYGT</sequence>
<dbReference type="Gene3D" id="3.40.1610.10">
    <property type="entry name" value="CV3147-like domain"/>
    <property type="match status" value="1"/>
</dbReference>
<dbReference type="InterPro" id="IPR024071">
    <property type="entry name" value="S-Me-THD_C_sf"/>
</dbReference>
<dbReference type="InterPro" id="IPR008040">
    <property type="entry name" value="Hydant_A_N"/>
</dbReference>
<evidence type="ECO:0000313" key="5">
    <source>
        <dbReference type="EMBL" id="KAF5322650.1"/>
    </source>
</evidence>
<keyword evidence="6" id="KW-1185">Reference proteome</keyword>
<evidence type="ECO:0000259" key="4">
    <source>
        <dbReference type="Pfam" id="PF20906"/>
    </source>
</evidence>
<evidence type="ECO:0008006" key="7">
    <source>
        <dbReference type="Google" id="ProtNLM"/>
    </source>
</evidence>